<name>A0AAQ1GFH6_9BURK</name>
<dbReference type="AlphaFoldDB" id="A0AAQ1GFH6"/>
<dbReference type="Proteomes" id="UP000183529">
    <property type="component" value="Unassembled WGS sequence"/>
</dbReference>
<keyword evidence="1" id="KW-0812">Transmembrane</keyword>
<comment type="caution">
    <text evidence="2">The sequence shown here is derived from an EMBL/GenBank/DDBJ whole genome shotgun (WGS) entry which is preliminary data.</text>
</comment>
<sequence length="376" mass="40537">MTQDAFIQQLRHELRSLPKHVVDDIVADYREYIGDALAAGRSEADVIAALGDPVKLARELRAQASFRQWETRRSFGNLLRVIVSIAGLGLVQLFLLVPFIFYLTLLTCGYVLSATMLVTGLATVVLLSSHHAFGWPSTDRIPFSFQGSSQDSNESADDGDVSQRRVDGDAAMLKRVNVPDFRVDGDRFVLQPQPGTHMSIVTTSGNVELRNENGKLHVTSTGGATAGFDVKGDVWTIPRANVVALEIGTGSGDTLSAARMGGSAGDMAWEVKSDGEHVSFVEGGKDGPRLAVHSEGDSVVIDKNHVAIDSGDDHVLIVGPHGSSIGALLYGVAMLAGGALGLWLCVWLTRFTWRGLVRYVRRHAERIAERLEHGAA</sequence>
<keyword evidence="1" id="KW-0472">Membrane</keyword>
<reference evidence="2 3" key="1">
    <citation type="submission" date="2016-10" db="EMBL/GenBank/DDBJ databases">
        <authorList>
            <person name="Varghese N."/>
            <person name="Submissions S."/>
        </authorList>
    </citation>
    <scope>NUCLEOTIDE SEQUENCE [LARGE SCALE GENOMIC DNA]</scope>
    <source>
        <strain evidence="2 3">LMG 22274</strain>
    </source>
</reference>
<evidence type="ECO:0000313" key="3">
    <source>
        <dbReference type="Proteomes" id="UP000183529"/>
    </source>
</evidence>
<feature type="transmembrane region" description="Helical" evidence="1">
    <location>
        <begin position="109"/>
        <end position="127"/>
    </location>
</feature>
<evidence type="ECO:0000256" key="1">
    <source>
        <dbReference type="SAM" id="Phobius"/>
    </source>
</evidence>
<gene>
    <name evidence="2" type="ORF">SAMN05216550_10723</name>
</gene>
<accession>A0AAQ1GFH6</accession>
<evidence type="ECO:0000313" key="2">
    <source>
        <dbReference type="EMBL" id="SEJ65758.1"/>
    </source>
</evidence>
<keyword evidence="1" id="KW-1133">Transmembrane helix</keyword>
<protein>
    <submittedName>
        <fullName evidence="2">Uncharacterized membrane protein</fullName>
    </submittedName>
</protein>
<dbReference type="RefSeq" id="WP_074983426.1">
    <property type="nucleotide sequence ID" value="NZ_CADFGN010000008.1"/>
</dbReference>
<dbReference type="EMBL" id="FNZM01000007">
    <property type="protein sequence ID" value="SEJ65758.1"/>
    <property type="molecule type" value="Genomic_DNA"/>
</dbReference>
<feature type="transmembrane region" description="Helical" evidence="1">
    <location>
        <begin position="78"/>
        <end position="103"/>
    </location>
</feature>
<feature type="transmembrane region" description="Helical" evidence="1">
    <location>
        <begin position="327"/>
        <end position="349"/>
    </location>
</feature>
<organism evidence="2 3">
    <name type="scientific">Paraburkholderia tropica</name>
    <dbReference type="NCBI Taxonomy" id="92647"/>
    <lineage>
        <taxon>Bacteria</taxon>
        <taxon>Pseudomonadati</taxon>
        <taxon>Pseudomonadota</taxon>
        <taxon>Betaproteobacteria</taxon>
        <taxon>Burkholderiales</taxon>
        <taxon>Burkholderiaceae</taxon>
        <taxon>Paraburkholderia</taxon>
    </lineage>
</organism>
<dbReference type="Pfam" id="PF22564">
    <property type="entry name" value="HAAS"/>
    <property type="match status" value="1"/>
</dbReference>
<proteinExistence type="predicted"/>